<evidence type="ECO:0008006" key="3">
    <source>
        <dbReference type="Google" id="ProtNLM"/>
    </source>
</evidence>
<dbReference type="PANTHER" id="PTHR36300">
    <property type="entry name" value="RAW, ISOFORM A"/>
    <property type="match status" value="1"/>
</dbReference>
<feature type="region of interest" description="Disordered" evidence="1">
    <location>
        <begin position="391"/>
        <end position="438"/>
    </location>
</feature>
<dbReference type="GO" id="GO:0005886">
    <property type="term" value="C:plasma membrane"/>
    <property type="evidence" value="ECO:0007669"/>
    <property type="project" value="TreeGrafter"/>
</dbReference>
<feature type="compositionally biased region" description="Polar residues" evidence="1">
    <location>
        <begin position="421"/>
        <end position="438"/>
    </location>
</feature>
<name>A0A0X3PU27_SCHSO</name>
<reference evidence="2" key="1">
    <citation type="submission" date="2016-01" db="EMBL/GenBank/DDBJ databases">
        <title>Reference transcriptome for the parasite Schistocephalus solidus: insights into the molecular evolution of parasitism.</title>
        <authorList>
            <person name="Hebert F.O."/>
            <person name="Grambauer S."/>
            <person name="Barber I."/>
            <person name="Landry C.R."/>
            <person name="Aubin-Horth N."/>
        </authorList>
    </citation>
    <scope>NUCLEOTIDE SEQUENCE</scope>
</reference>
<protein>
    <recommendedName>
        <fullName evidence="3">Nucleoside 2-deoxyribosyltransferase like protein</fullName>
    </recommendedName>
</protein>
<dbReference type="Pfam" id="PF15891">
    <property type="entry name" value="Nuc_deoxyri_tr2"/>
    <property type="match status" value="1"/>
</dbReference>
<gene>
    <name evidence="2" type="ORF">TR82676</name>
</gene>
<dbReference type="Gene3D" id="3.40.50.450">
    <property type="match status" value="1"/>
</dbReference>
<dbReference type="AlphaFoldDB" id="A0A0X3PU27"/>
<sequence>MVCRLVCLSNVNICVLLMQIIPTTLGSMRKLSKSFIHGIFKRNRPTNRITFLRTRRNSEAQRIFEYDVFLGGACNPTTWRQKHAIPFLEEAGINFYNPQVTTWSEDLVKKEQRAKRLSRILLYVFDPTQTRGLASLIEAAFLAARGSFLVVVRPDLQQLGSLRVNGELISQSEQKCLRDGLRMLDQIVQNKENVFTDLQRALYRIRDIIWDVRNIPENPKTSKLSWHWKPREKAIPPSSSPQVELNVQACSYCGKKGIPHTDAVANFEFYGRGYPIRSCCSMRTPLLGCSENKFDIYLGGCASSCKAQKAALVSYLKESRHSYILPNHHCDRISELDVVQSQCRALLYVFTIASFGIVEQMEAAYAIGRGRPVVLLTEFFPSSTKPRKKLQKLKRSTSEYSSDGSVEDGPSRPCSMDLLTSRDSGQGSFDSITSLGTTPTSDKEEIAIFSPLALPALPTLSEETSNMSTNAITDHNRCRTYLVSLAEEMQCSVACSLNGALHLALY</sequence>
<dbReference type="InterPro" id="IPR039470">
    <property type="entry name" value="Nuc_deoxyri_tr2"/>
</dbReference>
<evidence type="ECO:0000313" key="2">
    <source>
        <dbReference type="EMBL" id="JAP55425.1"/>
    </source>
</evidence>
<organism evidence="2">
    <name type="scientific">Schistocephalus solidus</name>
    <name type="common">Tapeworm</name>
    <dbReference type="NCBI Taxonomy" id="70667"/>
    <lineage>
        <taxon>Eukaryota</taxon>
        <taxon>Metazoa</taxon>
        <taxon>Spiralia</taxon>
        <taxon>Lophotrochozoa</taxon>
        <taxon>Platyhelminthes</taxon>
        <taxon>Cestoda</taxon>
        <taxon>Eucestoda</taxon>
        <taxon>Diphyllobothriidea</taxon>
        <taxon>Diphyllobothriidae</taxon>
        <taxon>Schistocephalus</taxon>
    </lineage>
</organism>
<proteinExistence type="predicted"/>
<dbReference type="EMBL" id="GEEE01007800">
    <property type="protein sequence ID" value="JAP55425.1"/>
    <property type="molecule type" value="Transcribed_RNA"/>
</dbReference>
<dbReference type="PANTHER" id="PTHR36300:SF1">
    <property type="entry name" value="RAW, ISOFORM A"/>
    <property type="match status" value="1"/>
</dbReference>
<evidence type="ECO:0000256" key="1">
    <source>
        <dbReference type="SAM" id="MobiDB-lite"/>
    </source>
</evidence>
<accession>A0A0X3PU27</accession>